<dbReference type="SUPFAM" id="SSF46785">
    <property type="entry name" value="Winged helix' DNA-binding domain"/>
    <property type="match status" value="3"/>
</dbReference>
<dbReference type="Proteomes" id="UP001501556">
    <property type="component" value="Unassembled WGS sequence"/>
</dbReference>
<organism evidence="4 5">
    <name type="scientific">Hymenobacter antarcticus</name>
    <dbReference type="NCBI Taxonomy" id="486270"/>
    <lineage>
        <taxon>Bacteria</taxon>
        <taxon>Pseudomonadati</taxon>
        <taxon>Bacteroidota</taxon>
        <taxon>Cytophagia</taxon>
        <taxon>Cytophagales</taxon>
        <taxon>Hymenobacteraceae</taxon>
        <taxon>Hymenobacter</taxon>
    </lineage>
</organism>
<dbReference type="InterPro" id="IPR036390">
    <property type="entry name" value="WH_DNA-bd_sf"/>
</dbReference>
<dbReference type="Pfam" id="PF01051">
    <property type="entry name" value="Rep3_N"/>
    <property type="match status" value="1"/>
</dbReference>
<dbReference type="InterPro" id="IPR036388">
    <property type="entry name" value="WH-like_DNA-bd_sf"/>
</dbReference>
<keyword evidence="5" id="KW-1185">Reference proteome</keyword>
<evidence type="ECO:0000313" key="4">
    <source>
        <dbReference type="EMBL" id="GAA3985016.1"/>
    </source>
</evidence>
<accession>A0ABP7QMF7</accession>
<sequence>MEQPPISEAPGRPQEVRQHNVITTARYDYSACQMDIMFFLLSCLGKADAPDKVYTIYLKEMEAKTGRQWNYQQLQEATSDMGSRMFVVDGEKKRTQLWMMDRVEYMMGGGHIAIVLTQSIRPYLFDLKENFTSYELESALKLTSKYAKRIYQLVSQWKDKDETKIYSLDEFKYMMYLKGPESKKKSSESKKKDLNNEIQAPEEELQESESHKNDPEVKTKELFKNISQLKLRVLDVAVDQISEHTELKIKYEFIKKGRAFNNIRFSITRQKTAQPPLFLEQPPVTGDKVEAARQHLLNLGIIQPQLVAQILGDQKLKDQLFKFVYDHKTDKLKVTKNAGGLFLKMCGLR</sequence>
<evidence type="ECO:0000313" key="5">
    <source>
        <dbReference type="Proteomes" id="UP001501556"/>
    </source>
</evidence>
<evidence type="ECO:0000256" key="2">
    <source>
        <dbReference type="SAM" id="MobiDB-lite"/>
    </source>
</evidence>
<dbReference type="Gene3D" id="1.10.10.10">
    <property type="entry name" value="Winged helix-like DNA-binding domain superfamily/Winged helix DNA-binding domain"/>
    <property type="match status" value="3"/>
</dbReference>
<proteinExistence type="inferred from homology"/>
<protein>
    <recommendedName>
        <fullName evidence="3">Initiator Rep protein WH1 domain-containing protein</fullName>
    </recommendedName>
</protein>
<name>A0ABP7QMF7_9BACT</name>
<gene>
    <name evidence="4" type="ORF">GCM10022407_32470</name>
</gene>
<feature type="compositionally biased region" description="Basic and acidic residues" evidence="2">
    <location>
        <begin position="208"/>
        <end position="217"/>
    </location>
</feature>
<evidence type="ECO:0000259" key="3">
    <source>
        <dbReference type="Pfam" id="PF01051"/>
    </source>
</evidence>
<feature type="region of interest" description="Disordered" evidence="2">
    <location>
        <begin position="183"/>
        <end position="217"/>
    </location>
</feature>
<reference evidence="5" key="1">
    <citation type="journal article" date="2019" name="Int. J. Syst. Evol. Microbiol.">
        <title>The Global Catalogue of Microorganisms (GCM) 10K type strain sequencing project: providing services to taxonomists for standard genome sequencing and annotation.</title>
        <authorList>
            <consortium name="The Broad Institute Genomics Platform"/>
            <consortium name="The Broad Institute Genome Sequencing Center for Infectious Disease"/>
            <person name="Wu L."/>
            <person name="Ma J."/>
        </authorList>
    </citation>
    <scope>NUCLEOTIDE SEQUENCE [LARGE SCALE GENOMIC DNA]</scope>
    <source>
        <strain evidence="5">JCM 17217</strain>
    </source>
</reference>
<comment type="caution">
    <text evidence="4">The sequence shown here is derived from an EMBL/GenBank/DDBJ whole genome shotgun (WGS) entry which is preliminary data.</text>
</comment>
<comment type="similarity">
    <text evidence="1">Belongs to the initiator RepB protein family.</text>
</comment>
<dbReference type="RefSeq" id="WP_345125985.1">
    <property type="nucleotide sequence ID" value="NZ_BAABDI010000026.1"/>
</dbReference>
<dbReference type="EMBL" id="BAABDI010000026">
    <property type="protein sequence ID" value="GAA3985016.1"/>
    <property type="molecule type" value="Genomic_DNA"/>
</dbReference>
<evidence type="ECO:0000256" key="1">
    <source>
        <dbReference type="ARBA" id="ARBA00038283"/>
    </source>
</evidence>
<dbReference type="Pfam" id="PF21205">
    <property type="entry name" value="Rep3_C"/>
    <property type="match status" value="1"/>
</dbReference>
<feature type="compositionally biased region" description="Basic and acidic residues" evidence="2">
    <location>
        <begin position="183"/>
        <end position="195"/>
    </location>
</feature>
<feature type="domain" description="Initiator Rep protein WH1" evidence="3">
    <location>
        <begin position="16"/>
        <end position="154"/>
    </location>
</feature>
<dbReference type="InterPro" id="IPR000525">
    <property type="entry name" value="Initiator_Rep_WH1"/>
</dbReference>